<evidence type="ECO:0008006" key="4">
    <source>
        <dbReference type="Google" id="ProtNLM"/>
    </source>
</evidence>
<keyword evidence="1" id="KW-0732">Signal</keyword>
<proteinExistence type="predicted"/>
<dbReference type="EMBL" id="BMYX01000017">
    <property type="protein sequence ID" value="GGY22672.1"/>
    <property type="molecule type" value="Genomic_DNA"/>
</dbReference>
<keyword evidence="3" id="KW-1185">Reference proteome</keyword>
<accession>A0A918P5T2</accession>
<dbReference type="Proteomes" id="UP000645257">
    <property type="component" value="Unassembled WGS sequence"/>
</dbReference>
<dbReference type="Gene3D" id="3.40.190.10">
    <property type="entry name" value="Periplasmic binding protein-like II"/>
    <property type="match status" value="2"/>
</dbReference>
<dbReference type="AlphaFoldDB" id="A0A918P5T2"/>
<reference evidence="2" key="1">
    <citation type="journal article" date="2014" name="Int. J. Syst. Evol. Microbiol.">
        <title>Complete genome sequence of Corynebacterium casei LMG S-19264T (=DSM 44701T), isolated from a smear-ripened cheese.</title>
        <authorList>
            <consortium name="US DOE Joint Genome Institute (JGI-PGF)"/>
            <person name="Walter F."/>
            <person name="Albersmeier A."/>
            <person name="Kalinowski J."/>
            <person name="Ruckert C."/>
        </authorList>
    </citation>
    <scope>NUCLEOTIDE SEQUENCE</scope>
    <source>
        <strain evidence="2">KCTC 32182</strain>
    </source>
</reference>
<protein>
    <recommendedName>
        <fullName evidence="4">Solute-binding protein family 3/N-terminal domain-containing protein</fullName>
    </recommendedName>
</protein>
<evidence type="ECO:0000313" key="3">
    <source>
        <dbReference type="Proteomes" id="UP000645257"/>
    </source>
</evidence>
<evidence type="ECO:0000256" key="1">
    <source>
        <dbReference type="SAM" id="SignalP"/>
    </source>
</evidence>
<evidence type="ECO:0000313" key="2">
    <source>
        <dbReference type="EMBL" id="GGY22672.1"/>
    </source>
</evidence>
<gene>
    <name evidence="2" type="ORF">GCM10011289_28190</name>
</gene>
<sequence>MPGFQSFRLWAACAAVFGLLPLSAVHAAPASLNLCTDASVVEAARHNGKAINTSRILRDVGRNIGVKIVVEEIPWRRCMNEVAAGRRDGLFSISYSRQRAQMGAFPMLHGFPDPSRRMLSLHYHVYRLKGSQVDWNGRGFSRLAGPVGAPAGYSVVAELRRQGREVDDGAPGAEANFVKLLHGRVAAVVLQSHVADPVLRENRLLADRIERVGPPFATKAYYLMLGKSFVRDNPLLADRLWAAIAESRKANSLD</sequence>
<feature type="signal peptide" evidence="1">
    <location>
        <begin position="1"/>
        <end position="27"/>
    </location>
</feature>
<dbReference type="RefSeq" id="WP_189535410.1">
    <property type="nucleotide sequence ID" value="NZ_BMYX01000017.1"/>
</dbReference>
<organism evidence="2 3">
    <name type="scientific">Paludibacterium paludis</name>
    <dbReference type="NCBI Taxonomy" id="1225769"/>
    <lineage>
        <taxon>Bacteria</taxon>
        <taxon>Pseudomonadati</taxon>
        <taxon>Pseudomonadota</taxon>
        <taxon>Betaproteobacteria</taxon>
        <taxon>Neisseriales</taxon>
        <taxon>Chromobacteriaceae</taxon>
        <taxon>Paludibacterium</taxon>
    </lineage>
</organism>
<comment type="caution">
    <text evidence="2">The sequence shown here is derived from an EMBL/GenBank/DDBJ whole genome shotgun (WGS) entry which is preliminary data.</text>
</comment>
<feature type="chain" id="PRO_5037411669" description="Solute-binding protein family 3/N-terminal domain-containing protein" evidence="1">
    <location>
        <begin position="28"/>
        <end position="254"/>
    </location>
</feature>
<reference evidence="2" key="2">
    <citation type="submission" date="2020-09" db="EMBL/GenBank/DDBJ databases">
        <authorList>
            <person name="Sun Q."/>
            <person name="Kim S."/>
        </authorList>
    </citation>
    <scope>NUCLEOTIDE SEQUENCE</scope>
    <source>
        <strain evidence="2">KCTC 32182</strain>
    </source>
</reference>
<dbReference type="SUPFAM" id="SSF53850">
    <property type="entry name" value="Periplasmic binding protein-like II"/>
    <property type="match status" value="1"/>
</dbReference>
<name>A0A918P5T2_9NEIS</name>